<reference evidence="2" key="1">
    <citation type="journal article" date="2020" name="Stud. Mycol.">
        <title>101 Dothideomycetes genomes: a test case for predicting lifestyles and emergence of pathogens.</title>
        <authorList>
            <person name="Haridas S."/>
            <person name="Albert R."/>
            <person name="Binder M."/>
            <person name="Bloem J."/>
            <person name="Labutti K."/>
            <person name="Salamov A."/>
            <person name="Andreopoulos B."/>
            <person name="Baker S."/>
            <person name="Barry K."/>
            <person name="Bills G."/>
            <person name="Bluhm B."/>
            <person name="Cannon C."/>
            <person name="Castanera R."/>
            <person name="Culley D."/>
            <person name="Daum C."/>
            <person name="Ezra D."/>
            <person name="Gonzalez J."/>
            <person name="Henrissat B."/>
            <person name="Kuo A."/>
            <person name="Liang C."/>
            <person name="Lipzen A."/>
            <person name="Lutzoni F."/>
            <person name="Magnuson J."/>
            <person name="Mondo S."/>
            <person name="Nolan M."/>
            <person name="Ohm R."/>
            <person name="Pangilinan J."/>
            <person name="Park H.-J."/>
            <person name="Ramirez L."/>
            <person name="Alfaro M."/>
            <person name="Sun H."/>
            <person name="Tritt A."/>
            <person name="Yoshinaga Y."/>
            <person name="Zwiers L.-H."/>
            <person name="Turgeon B."/>
            <person name="Goodwin S."/>
            <person name="Spatafora J."/>
            <person name="Crous P."/>
            <person name="Grigoriev I."/>
        </authorList>
    </citation>
    <scope>NUCLEOTIDE SEQUENCE</scope>
    <source>
        <strain evidence="2">CBS 116005</strain>
    </source>
</reference>
<evidence type="ECO:0000313" key="2">
    <source>
        <dbReference type="EMBL" id="KAF2764561.1"/>
    </source>
</evidence>
<evidence type="ECO:0000313" key="3">
    <source>
        <dbReference type="Proteomes" id="UP000799436"/>
    </source>
</evidence>
<accession>A0A6G1KV97</accession>
<dbReference type="OrthoDB" id="3942279at2759"/>
<dbReference type="EMBL" id="ML995917">
    <property type="protein sequence ID" value="KAF2764561.1"/>
    <property type="molecule type" value="Genomic_DNA"/>
</dbReference>
<feature type="region of interest" description="Disordered" evidence="1">
    <location>
        <begin position="121"/>
        <end position="141"/>
    </location>
</feature>
<feature type="region of interest" description="Disordered" evidence="1">
    <location>
        <begin position="72"/>
        <end position="108"/>
    </location>
</feature>
<gene>
    <name evidence="2" type="ORF">EJ03DRAFT_357967</name>
</gene>
<organism evidence="2 3">
    <name type="scientific">Teratosphaeria nubilosa</name>
    <dbReference type="NCBI Taxonomy" id="161662"/>
    <lineage>
        <taxon>Eukaryota</taxon>
        <taxon>Fungi</taxon>
        <taxon>Dikarya</taxon>
        <taxon>Ascomycota</taxon>
        <taxon>Pezizomycotina</taxon>
        <taxon>Dothideomycetes</taxon>
        <taxon>Dothideomycetidae</taxon>
        <taxon>Mycosphaerellales</taxon>
        <taxon>Teratosphaeriaceae</taxon>
        <taxon>Teratosphaeria</taxon>
    </lineage>
</organism>
<evidence type="ECO:0000256" key="1">
    <source>
        <dbReference type="SAM" id="MobiDB-lite"/>
    </source>
</evidence>
<dbReference type="Proteomes" id="UP000799436">
    <property type="component" value="Unassembled WGS sequence"/>
</dbReference>
<sequence>MVRTRHSLPTASTTDDIANLTEKQRAALKSLQIDAHDAILSGQRGGDRAERKVYHWRGAVYECQGDEPGDWLGERERGGAGWKRKREGEGVLGVKKPRRTSPRNVTPKARISPAAAVIDVHTRGHSPEPQPTQAGREAAQRKGYQISTLPEESIVNARGKWLAGKVCAMAKLNRRALALVEQYNGVRRWIWERENGRESEHSPSEQRQEVPESPEPQWTTKDKTTTTSTTKTIVRTRTTTSHSRPAAFTTTAKGGQAVRWSIDPCGSDNALRAEEAIFHGRLDGESKQARRRRIRRELNSIKSWDRLPDDTP</sequence>
<keyword evidence="3" id="KW-1185">Reference proteome</keyword>
<name>A0A6G1KV97_9PEZI</name>
<feature type="compositionally biased region" description="Basic and acidic residues" evidence="1">
    <location>
        <begin position="196"/>
        <end position="210"/>
    </location>
</feature>
<proteinExistence type="predicted"/>
<feature type="compositionally biased region" description="Low complexity" evidence="1">
    <location>
        <begin position="225"/>
        <end position="244"/>
    </location>
</feature>
<feature type="region of interest" description="Disordered" evidence="1">
    <location>
        <begin position="196"/>
        <end position="246"/>
    </location>
</feature>
<protein>
    <submittedName>
        <fullName evidence="2">Uncharacterized protein</fullName>
    </submittedName>
</protein>
<dbReference type="AlphaFoldDB" id="A0A6G1KV97"/>